<proteinExistence type="predicted"/>
<evidence type="ECO:0000313" key="1">
    <source>
        <dbReference type="EMBL" id="PIE35023.1"/>
    </source>
</evidence>
<name>A0A2G6KH77_9BACT</name>
<dbReference type="AlphaFoldDB" id="A0A2G6KH77"/>
<gene>
    <name evidence="1" type="ORF">CSA56_05965</name>
</gene>
<reference evidence="1 2" key="1">
    <citation type="submission" date="2017-10" db="EMBL/GenBank/DDBJ databases">
        <title>Novel microbial diversity and functional potential in the marine mammal oral microbiome.</title>
        <authorList>
            <person name="Dudek N.K."/>
            <person name="Sun C.L."/>
            <person name="Burstein D."/>
            <person name="Kantor R.S."/>
            <person name="Aliaga Goltsman D.S."/>
            <person name="Bik E.M."/>
            <person name="Thomas B.C."/>
            <person name="Banfield J.F."/>
            <person name="Relman D.A."/>
        </authorList>
    </citation>
    <scope>NUCLEOTIDE SEQUENCE [LARGE SCALE GENOMIC DNA]</scope>
    <source>
        <strain evidence="1">DOLJORAL78_47_16</strain>
    </source>
</reference>
<accession>A0A2G6KH77</accession>
<dbReference type="Proteomes" id="UP000230821">
    <property type="component" value="Unassembled WGS sequence"/>
</dbReference>
<organism evidence="1 2">
    <name type="scientific">candidate division KSB3 bacterium</name>
    <dbReference type="NCBI Taxonomy" id="2044937"/>
    <lineage>
        <taxon>Bacteria</taxon>
        <taxon>candidate division KSB3</taxon>
    </lineage>
</organism>
<protein>
    <submittedName>
        <fullName evidence="1">Uncharacterized protein</fullName>
    </submittedName>
</protein>
<sequence>MALESEDALKMKLDEIRLTCDNIETTMQEAGEALSHLDKAKCMRFARGIKQMALEVNNYFEFLDE</sequence>
<dbReference type="EMBL" id="PDSK01000067">
    <property type="protein sequence ID" value="PIE35023.1"/>
    <property type="molecule type" value="Genomic_DNA"/>
</dbReference>
<comment type="caution">
    <text evidence="1">The sequence shown here is derived from an EMBL/GenBank/DDBJ whole genome shotgun (WGS) entry which is preliminary data.</text>
</comment>
<evidence type="ECO:0000313" key="2">
    <source>
        <dbReference type="Proteomes" id="UP000230821"/>
    </source>
</evidence>